<feature type="domain" description="HTH lysR-type" evidence="5">
    <location>
        <begin position="1"/>
        <end position="59"/>
    </location>
</feature>
<dbReference type="PRINTS" id="PR00039">
    <property type="entry name" value="HTHLYSR"/>
</dbReference>
<dbReference type="EMBL" id="JACYTP010000020">
    <property type="protein sequence ID" value="MBD8515105.1"/>
    <property type="molecule type" value="Genomic_DNA"/>
</dbReference>
<evidence type="ECO:0000256" key="4">
    <source>
        <dbReference type="ARBA" id="ARBA00023163"/>
    </source>
</evidence>
<evidence type="ECO:0000313" key="7">
    <source>
        <dbReference type="Proteomes" id="UP000649768"/>
    </source>
</evidence>
<evidence type="ECO:0000256" key="2">
    <source>
        <dbReference type="ARBA" id="ARBA00023015"/>
    </source>
</evidence>
<dbReference type="SUPFAM" id="SSF53850">
    <property type="entry name" value="Periplasmic binding protein-like II"/>
    <property type="match status" value="1"/>
</dbReference>
<evidence type="ECO:0000256" key="1">
    <source>
        <dbReference type="ARBA" id="ARBA00009437"/>
    </source>
</evidence>
<evidence type="ECO:0000313" key="6">
    <source>
        <dbReference type="EMBL" id="MBD8515105.1"/>
    </source>
</evidence>
<reference evidence="6 7" key="1">
    <citation type="submission" date="2020-09" db="EMBL/GenBank/DDBJ databases">
        <title>Photobacterium sp. CAU 1568 isolated from sand of Sido Beach.</title>
        <authorList>
            <person name="Kim W."/>
        </authorList>
    </citation>
    <scope>NUCLEOTIDE SEQUENCE [LARGE SCALE GENOMIC DNA]</scope>
    <source>
        <strain evidence="6 7">CAU 1568</strain>
    </source>
</reference>
<comment type="caution">
    <text evidence="6">The sequence shown here is derived from an EMBL/GenBank/DDBJ whole genome shotgun (WGS) entry which is preliminary data.</text>
</comment>
<dbReference type="InterPro" id="IPR005119">
    <property type="entry name" value="LysR_subst-bd"/>
</dbReference>
<dbReference type="InterPro" id="IPR058163">
    <property type="entry name" value="LysR-type_TF_proteobact-type"/>
</dbReference>
<dbReference type="Pfam" id="PF00126">
    <property type="entry name" value="HTH_1"/>
    <property type="match status" value="1"/>
</dbReference>
<proteinExistence type="inferred from homology"/>
<gene>
    <name evidence="6" type="ORF">IFO68_20705</name>
</gene>
<evidence type="ECO:0000256" key="3">
    <source>
        <dbReference type="ARBA" id="ARBA00023125"/>
    </source>
</evidence>
<keyword evidence="3" id="KW-0238">DNA-binding</keyword>
<keyword evidence="2" id="KW-0805">Transcription regulation</keyword>
<sequence length="277" mass="30502">MNLLAPFNSFILVAECLNFSEAARRLNVPRATISARINELEKQLGVRLFLRNTRHVSLTPEGEQYLLACKTALNTLEAAGAQFTQAATLAGAIRLSVPASLPNAHFLSLLQSFHHKYPLIRIELVSKDDVLDLAEHRIDIAIRGKDPVNTELIARPLPPAEMLLVASPEWLEKHAPISEWHNVELHDPLGLSPFSGQNPAIRSSNLEQSLSLCLSGTGIALLPLPLCQSSLQSSALKAVPPPVPLPSLPLFLIYQQRRLLPQRVKVLIDFLLSAMRP</sequence>
<comment type="similarity">
    <text evidence="1">Belongs to the LysR transcriptional regulatory family.</text>
</comment>
<dbReference type="PANTHER" id="PTHR30537">
    <property type="entry name" value="HTH-TYPE TRANSCRIPTIONAL REGULATOR"/>
    <property type="match status" value="1"/>
</dbReference>
<evidence type="ECO:0000259" key="5">
    <source>
        <dbReference type="PROSITE" id="PS50931"/>
    </source>
</evidence>
<dbReference type="RefSeq" id="WP_192017675.1">
    <property type="nucleotide sequence ID" value="NZ_JACYTP010000020.1"/>
</dbReference>
<dbReference type="PROSITE" id="PS50931">
    <property type="entry name" value="HTH_LYSR"/>
    <property type="match status" value="1"/>
</dbReference>
<dbReference type="InterPro" id="IPR036390">
    <property type="entry name" value="WH_DNA-bd_sf"/>
</dbReference>
<dbReference type="Gene3D" id="3.40.190.290">
    <property type="match status" value="1"/>
</dbReference>
<dbReference type="InterPro" id="IPR036388">
    <property type="entry name" value="WH-like_DNA-bd_sf"/>
</dbReference>
<protein>
    <submittedName>
        <fullName evidence="6">LysR family transcriptional regulator</fullName>
    </submittedName>
</protein>
<keyword evidence="4" id="KW-0804">Transcription</keyword>
<dbReference type="Gene3D" id="1.10.10.10">
    <property type="entry name" value="Winged helix-like DNA-binding domain superfamily/Winged helix DNA-binding domain"/>
    <property type="match status" value="1"/>
</dbReference>
<dbReference type="SUPFAM" id="SSF46785">
    <property type="entry name" value="Winged helix' DNA-binding domain"/>
    <property type="match status" value="1"/>
</dbReference>
<organism evidence="6 7">
    <name type="scientific">Photobacterium arenosum</name>
    <dbReference type="NCBI Taxonomy" id="2774143"/>
    <lineage>
        <taxon>Bacteria</taxon>
        <taxon>Pseudomonadati</taxon>
        <taxon>Pseudomonadota</taxon>
        <taxon>Gammaproteobacteria</taxon>
        <taxon>Vibrionales</taxon>
        <taxon>Vibrionaceae</taxon>
        <taxon>Photobacterium</taxon>
    </lineage>
</organism>
<dbReference type="Proteomes" id="UP000649768">
    <property type="component" value="Unassembled WGS sequence"/>
</dbReference>
<keyword evidence="7" id="KW-1185">Reference proteome</keyword>
<accession>A0ABR9BTF0</accession>
<dbReference type="PANTHER" id="PTHR30537:SF5">
    <property type="entry name" value="HTH-TYPE TRANSCRIPTIONAL ACTIVATOR TTDR-RELATED"/>
    <property type="match status" value="1"/>
</dbReference>
<dbReference type="InterPro" id="IPR000847">
    <property type="entry name" value="LysR_HTH_N"/>
</dbReference>
<dbReference type="Pfam" id="PF03466">
    <property type="entry name" value="LysR_substrate"/>
    <property type="match status" value="1"/>
</dbReference>
<name>A0ABR9BTF0_9GAMM</name>